<dbReference type="AlphaFoldDB" id="A0A9X1TYR7"/>
<dbReference type="Pfam" id="PF01551">
    <property type="entry name" value="Peptidase_M23"/>
    <property type="match status" value="1"/>
</dbReference>
<accession>A0A9X1TYR7</accession>
<dbReference type="EMBL" id="JAKGSI010000001">
    <property type="protein sequence ID" value="MCF4006126.1"/>
    <property type="molecule type" value="Genomic_DNA"/>
</dbReference>
<dbReference type="InterPro" id="IPR000064">
    <property type="entry name" value="NLP_P60_dom"/>
</dbReference>
<dbReference type="InterPro" id="IPR011055">
    <property type="entry name" value="Dup_hybrid_motif"/>
</dbReference>
<dbReference type="SUPFAM" id="SSF54001">
    <property type="entry name" value="Cysteine proteinases"/>
    <property type="match status" value="1"/>
</dbReference>
<comment type="caution">
    <text evidence="7">The sequence shown here is derived from an EMBL/GenBank/DDBJ whole genome shotgun (WGS) entry which is preliminary data.</text>
</comment>
<feature type="region of interest" description="Disordered" evidence="5">
    <location>
        <begin position="171"/>
        <end position="228"/>
    </location>
</feature>
<evidence type="ECO:0000256" key="3">
    <source>
        <dbReference type="ARBA" id="ARBA00022801"/>
    </source>
</evidence>
<keyword evidence="2" id="KW-0645">Protease</keyword>
<dbReference type="Pfam" id="PF00877">
    <property type="entry name" value="NLPC_P60"/>
    <property type="match status" value="1"/>
</dbReference>
<dbReference type="Proteomes" id="UP001139336">
    <property type="component" value="Unassembled WGS sequence"/>
</dbReference>
<feature type="region of interest" description="Disordered" evidence="5">
    <location>
        <begin position="561"/>
        <end position="586"/>
    </location>
</feature>
<sequence>MKKLLAGVLSLVLLLVLFVVMLGAEDEDDCAPGSSSSGGGVAVNGDYAYPTDKNATQVSSPFGWRDIGSGQEFHNGIDLAGPKGTPIYAFADGTVVAAQDQGVQGFGGWVVLDHNFDGKKYQTVYGHIEPGHVHVKVGDTVKAGDRIADMGTAGRSTGDHLHFEVVEGDRAAGGQQIDPAPWLEKAENGTPTGETGKDNDKDSGDDNDDNKEAKAKESNKDTSAGMDNAGVVEGVEGLTPRQSALAKQIVAVGELKGMDREAIIIALATAKHESQLKNLAATGEAAGESAGASPATAAEIAESMNYPHDDVVHGDNASVGTFQQQIGFWGTAKELMNPAHQASQFYDKLKTIDYHNMTIGQAAHTIQVNDTGEGVYDAEAGIAERLYEHFKGAGSQMTPEEIEALGISGTVESSGKVCHGGNRRGGTPLPNGPIAEKIIAAAKEQFGLPYVWGGGNYDGPTNGGFDCSGLVLYSVAQATDGKIQLCHNTNCQKDDSRLETVSWEDRQPGDLLYFGTPGGDYHHTSIYVGDKDGTPYHYEAQDFGVPVGEFPVPLGEDIQVRRVPHTDSDKNPAEEAKKLTQKAEDK</sequence>
<proteinExistence type="inferred from homology"/>
<dbReference type="Gene3D" id="2.70.70.10">
    <property type="entry name" value="Glucose Permease (Domain IIA)"/>
    <property type="match status" value="1"/>
</dbReference>
<dbReference type="PROSITE" id="PS51935">
    <property type="entry name" value="NLPC_P60"/>
    <property type="match status" value="1"/>
</dbReference>
<dbReference type="GO" id="GO:0006508">
    <property type="term" value="P:proteolysis"/>
    <property type="evidence" value="ECO:0007669"/>
    <property type="project" value="UniProtKB-KW"/>
</dbReference>
<dbReference type="InterPro" id="IPR038765">
    <property type="entry name" value="Papain-like_cys_pep_sf"/>
</dbReference>
<reference evidence="7" key="1">
    <citation type="submission" date="2022-01" db="EMBL/GenBank/DDBJ databases">
        <title>Corynebacterium sp. nov isolated from isolated from the feces of the greater white-fronted geese (Anser albifrons) at Poyang Lake, PR China.</title>
        <authorList>
            <person name="Liu Q."/>
        </authorList>
    </citation>
    <scope>NUCLEOTIDE SEQUENCE</scope>
    <source>
        <strain evidence="7">JCM 32435</strain>
    </source>
</reference>
<dbReference type="CDD" id="cd12797">
    <property type="entry name" value="M23_peptidase"/>
    <property type="match status" value="1"/>
</dbReference>
<feature type="domain" description="NlpC/P60" evidence="6">
    <location>
        <begin position="432"/>
        <end position="564"/>
    </location>
</feature>
<keyword evidence="4" id="KW-0788">Thiol protease</keyword>
<evidence type="ECO:0000313" key="8">
    <source>
        <dbReference type="Proteomes" id="UP001139336"/>
    </source>
</evidence>
<evidence type="ECO:0000256" key="2">
    <source>
        <dbReference type="ARBA" id="ARBA00022670"/>
    </source>
</evidence>
<evidence type="ECO:0000313" key="7">
    <source>
        <dbReference type="EMBL" id="MCF4006126.1"/>
    </source>
</evidence>
<dbReference type="GO" id="GO:0004222">
    <property type="term" value="F:metalloendopeptidase activity"/>
    <property type="evidence" value="ECO:0007669"/>
    <property type="project" value="TreeGrafter"/>
</dbReference>
<protein>
    <submittedName>
        <fullName evidence="7">Peptidoglycan DD-metalloendopeptidase family protein</fullName>
    </submittedName>
</protein>
<dbReference type="PANTHER" id="PTHR21666:SF270">
    <property type="entry name" value="MUREIN HYDROLASE ACTIVATOR ENVC"/>
    <property type="match status" value="1"/>
</dbReference>
<keyword evidence="8" id="KW-1185">Reference proteome</keyword>
<feature type="compositionally biased region" description="Basic and acidic residues" evidence="5">
    <location>
        <begin position="195"/>
        <end position="220"/>
    </location>
</feature>
<dbReference type="Gene3D" id="3.90.1720.10">
    <property type="entry name" value="endopeptidase domain like (from Nostoc punctiforme)"/>
    <property type="match status" value="1"/>
</dbReference>
<dbReference type="GO" id="GO:0008234">
    <property type="term" value="F:cysteine-type peptidase activity"/>
    <property type="evidence" value="ECO:0007669"/>
    <property type="project" value="UniProtKB-KW"/>
</dbReference>
<evidence type="ECO:0000259" key="6">
    <source>
        <dbReference type="PROSITE" id="PS51935"/>
    </source>
</evidence>
<evidence type="ECO:0000256" key="1">
    <source>
        <dbReference type="ARBA" id="ARBA00007074"/>
    </source>
</evidence>
<dbReference type="RefSeq" id="WP_236117901.1">
    <property type="nucleotide sequence ID" value="NZ_JAKGSI010000001.1"/>
</dbReference>
<dbReference type="PANTHER" id="PTHR21666">
    <property type="entry name" value="PEPTIDASE-RELATED"/>
    <property type="match status" value="1"/>
</dbReference>
<evidence type="ECO:0000256" key="5">
    <source>
        <dbReference type="SAM" id="MobiDB-lite"/>
    </source>
</evidence>
<evidence type="ECO:0000256" key="4">
    <source>
        <dbReference type="ARBA" id="ARBA00022807"/>
    </source>
</evidence>
<comment type="similarity">
    <text evidence="1">Belongs to the peptidase C40 family.</text>
</comment>
<dbReference type="InterPro" id="IPR050570">
    <property type="entry name" value="Cell_wall_metabolism_enzyme"/>
</dbReference>
<dbReference type="InterPro" id="IPR016047">
    <property type="entry name" value="M23ase_b-sheet_dom"/>
</dbReference>
<gene>
    <name evidence="7" type="ORF">L1O03_02900</name>
</gene>
<dbReference type="SUPFAM" id="SSF51261">
    <property type="entry name" value="Duplicated hybrid motif"/>
    <property type="match status" value="1"/>
</dbReference>
<organism evidence="7 8">
    <name type="scientific">Corynebacterium uropygiale</name>
    <dbReference type="NCBI Taxonomy" id="1775911"/>
    <lineage>
        <taxon>Bacteria</taxon>
        <taxon>Bacillati</taxon>
        <taxon>Actinomycetota</taxon>
        <taxon>Actinomycetes</taxon>
        <taxon>Mycobacteriales</taxon>
        <taxon>Corynebacteriaceae</taxon>
        <taxon>Corynebacterium</taxon>
    </lineage>
</organism>
<name>A0A9X1TYR7_9CORY</name>
<keyword evidence="3" id="KW-0378">Hydrolase</keyword>